<evidence type="ECO:0000256" key="1">
    <source>
        <dbReference type="ARBA" id="ARBA00004123"/>
    </source>
</evidence>
<dbReference type="EMBL" id="CAJMWV010002304">
    <property type="protein sequence ID" value="CAE6459538.1"/>
    <property type="molecule type" value="Genomic_DNA"/>
</dbReference>
<evidence type="ECO:0000256" key="5">
    <source>
        <dbReference type="ARBA" id="ARBA00023242"/>
    </source>
</evidence>
<evidence type="ECO:0008006" key="9">
    <source>
        <dbReference type="Google" id="ProtNLM"/>
    </source>
</evidence>
<name>A0A8H3BN07_9AGAM</name>
<keyword evidence="3" id="KW-0805">Transcription regulation</keyword>
<dbReference type="Proteomes" id="UP000663831">
    <property type="component" value="Unassembled WGS sequence"/>
</dbReference>
<dbReference type="InterPro" id="IPR021627">
    <property type="entry name" value="Mediator_Med27"/>
</dbReference>
<evidence type="ECO:0000313" key="7">
    <source>
        <dbReference type="EMBL" id="CAE6459538.1"/>
    </source>
</evidence>
<evidence type="ECO:0000313" key="8">
    <source>
        <dbReference type="Proteomes" id="UP000663831"/>
    </source>
</evidence>
<dbReference type="GO" id="GO:0016592">
    <property type="term" value="C:mediator complex"/>
    <property type="evidence" value="ECO:0007669"/>
    <property type="project" value="InterPro"/>
</dbReference>
<evidence type="ECO:0000256" key="4">
    <source>
        <dbReference type="ARBA" id="ARBA00023163"/>
    </source>
</evidence>
<reference evidence="7" key="1">
    <citation type="submission" date="2021-01" db="EMBL/GenBank/DDBJ databases">
        <authorList>
            <person name="Kaushik A."/>
        </authorList>
    </citation>
    <scope>NUCLEOTIDE SEQUENCE</scope>
    <source>
        <strain evidence="7">AG3-1AP</strain>
    </source>
</reference>
<gene>
    <name evidence="7" type="ORF">RDB_LOCUS74822</name>
</gene>
<comment type="subcellular location">
    <subcellularLocation>
        <location evidence="1">Nucleus</location>
    </subcellularLocation>
</comment>
<keyword evidence="4" id="KW-0804">Transcription</keyword>
<evidence type="ECO:0000256" key="2">
    <source>
        <dbReference type="ARBA" id="ARBA00008048"/>
    </source>
</evidence>
<sequence length="289" mass="32030">MSTLEAQVKLLASLIERLDTVRDVSAGNLPVHLRNAITNVSALAEELASTQVQDALAASETEQNVRAIDLQNSRRNIRQRKNQVEVAPPTKRPEIKKRPYPPKLGVTPPQGLTQKALKDFVLNFNQADLGSSLSIWTPTSAAVGQNGPLRMIVPNILVAYVNLRPGGGNGDVKIESVTVTGIREQRTTSEFAVFRSLSQHLFRTLAQNVDTDVLDLLVGTEFTDLRYDMESDYLQSLILSYNNLYTAKCDKCNAIHSSQDNIPAIIRTWVENESSQWGLQCYHESCSPL</sequence>
<organism evidence="7 8">
    <name type="scientific">Rhizoctonia solani</name>
    <dbReference type="NCBI Taxonomy" id="456999"/>
    <lineage>
        <taxon>Eukaryota</taxon>
        <taxon>Fungi</taxon>
        <taxon>Dikarya</taxon>
        <taxon>Basidiomycota</taxon>
        <taxon>Agaricomycotina</taxon>
        <taxon>Agaricomycetes</taxon>
        <taxon>Cantharellales</taxon>
        <taxon>Ceratobasidiaceae</taxon>
        <taxon>Rhizoctonia</taxon>
    </lineage>
</organism>
<dbReference type="AlphaFoldDB" id="A0A8H3BN07"/>
<keyword evidence="5" id="KW-0539">Nucleus</keyword>
<dbReference type="Pfam" id="PF11571">
    <property type="entry name" value="Med27"/>
    <property type="match status" value="1"/>
</dbReference>
<protein>
    <recommendedName>
        <fullName evidence="9">Mediator complex subunit 27</fullName>
    </recommendedName>
</protein>
<accession>A0A8H3BN07</accession>
<proteinExistence type="inferred from homology"/>
<evidence type="ECO:0000256" key="6">
    <source>
        <dbReference type="SAM" id="MobiDB-lite"/>
    </source>
</evidence>
<comment type="similarity">
    <text evidence="2">Belongs to the Mediator complex subunit 27 family.</text>
</comment>
<comment type="caution">
    <text evidence="7">The sequence shown here is derived from an EMBL/GenBank/DDBJ whole genome shotgun (WGS) entry which is preliminary data.</text>
</comment>
<evidence type="ECO:0000256" key="3">
    <source>
        <dbReference type="ARBA" id="ARBA00023015"/>
    </source>
</evidence>
<feature type="region of interest" description="Disordered" evidence="6">
    <location>
        <begin position="77"/>
        <end position="109"/>
    </location>
</feature>